<dbReference type="Gene3D" id="3.30.43.10">
    <property type="entry name" value="Uridine Diphospho-n-acetylenolpyruvylglucosamine Reductase, domain 2"/>
    <property type="match status" value="1"/>
</dbReference>
<keyword evidence="3" id="KW-1185">Reference proteome</keyword>
<sequence>MFNVTYFAPNNLSDALDYLSEHKDARILAGGTDLIAKWKKIGHPDMDLLDIRNIESFKEISQCENGLFIGAGVTMDTVQYSAVIVEQLPILAEAAGKVGSVQVRNMATIGGNICNAAPSADTVLPLIVYDAEAVIVSKNAEKRCPLKKFFVGPGKTILQQGELLKGVFVPYPAKESGAAFAKHSRRVGMDLATVGVAVDICLSDDTVGYVRVALGAVGPVPIFVKSLEKFTGAKIGDGVIEEIAVISADQAVPITDVRGSREYRKDMVYENVKKCLSEALKK</sequence>
<dbReference type="InterPro" id="IPR036683">
    <property type="entry name" value="CO_DH_flav_C_dom_sf"/>
</dbReference>
<feature type="domain" description="FAD-binding PCMH-type" evidence="1">
    <location>
        <begin position="1"/>
        <end position="174"/>
    </location>
</feature>
<dbReference type="InterPro" id="IPR016166">
    <property type="entry name" value="FAD-bd_PCMH"/>
</dbReference>
<dbReference type="AlphaFoldDB" id="A0A1B2I3F0"/>
<gene>
    <name evidence="2" type="ORF">BED41_04880</name>
</gene>
<dbReference type="PROSITE" id="PS51387">
    <property type="entry name" value="FAD_PCMH"/>
    <property type="match status" value="1"/>
</dbReference>
<evidence type="ECO:0000259" key="1">
    <source>
        <dbReference type="PROSITE" id="PS51387"/>
    </source>
</evidence>
<evidence type="ECO:0000313" key="3">
    <source>
        <dbReference type="Proteomes" id="UP000093044"/>
    </source>
</evidence>
<dbReference type="STRING" id="1197717.BED41_04880"/>
<reference evidence="2" key="1">
    <citation type="submission" date="2016-08" db="EMBL/GenBank/DDBJ databases">
        <title>Complete genome of Cloacibacillus porcorum.</title>
        <authorList>
            <person name="Looft T."/>
            <person name="Bayles D.O."/>
            <person name="Alt D.P."/>
        </authorList>
    </citation>
    <scope>NUCLEOTIDE SEQUENCE [LARGE SCALE GENOMIC DNA]</scope>
    <source>
        <strain evidence="2">CL-84</strain>
    </source>
</reference>
<dbReference type="InterPro" id="IPR051312">
    <property type="entry name" value="Diverse_Substr_Oxidored"/>
</dbReference>
<dbReference type="OrthoDB" id="9789842at2"/>
<dbReference type="GO" id="GO:0071949">
    <property type="term" value="F:FAD binding"/>
    <property type="evidence" value="ECO:0007669"/>
    <property type="project" value="InterPro"/>
</dbReference>
<dbReference type="RefSeq" id="WP_066743654.1">
    <property type="nucleotide sequence ID" value="NZ_CP016757.1"/>
</dbReference>
<dbReference type="SMART" id="SM01092">
    <property type="entry name" value="CO_deh_flav_C"/>
    <property type="match status" value="1"/>
</dbReference>
<dbReference type="SUPFAM" id="SSF56176">
    <property type="entry name" value="FAD-binding/transporter-associated domain-like"/>
    <property type="match status" value="1"/>
</dbReference>
<dbReference type="PANTHER" id="PTHR42659:SF9">
    <property type="entry name" value="XANTHINE DEHYDROGENASE FAD-BINDING SUBUNIT XDHB-RELATED"/>
    <property type="match status" value="1"/>
</dbReference>
<dbReference type="Gene3D" id="3.30.465.10">
    <property type="match status" value="1"/>
</dbReference>
<dbReference type="GO" id="GO:0016491">
    <property type="term" value="F:oxidoreductase activity"/>
    <property type="evidence" value="ECO:0007669"/>
    <property type="project" value="InterPro"/>
</dbReference>
<dbReference type="InterPro" id="IPR005107">
    <property type="entry name" value="CO_DH_flav_C"/>
</dbReference>
<dbReference type="SUPFAM" id="SSF55447">
    <property type="entry name" value="CO dehydrogenase flavoprotein C-terminal domain-like"/>
    <property type="match status" value="1"/>
</dbReference>
<dbReference type="Pfam" id="PF03450">
    <property type="entry name" value="CO_deh_flav_C"/>
    <property type="match status" value="1"/>
</dbReference>
<accession>A0A1B2I3F0</accession>
<evidence type="ECO:0000313" key="2">
    <source>
        <dbReference type="EMBL" id="ANZ44477.1"/>
    </source>
</evidence>
<proteinExistence type="predicted"/>
<dbReference type="GeneID" id="83057189"/>
<dbReference type="Gene3D" id="3.30.390.50">
    <property type="entry name" value="CO dehydrogenase flavoprotein, C-terminal domain"/>
    <property type="match status" value="1"/>
</dbReference>
<name>A0A1B2I3F0_9BACT</name>
<dbReference type="InterPro" id="IPR002346">
    <property type="entry name" value="Mopterin_DH_FAD-bd"/>
</dbReference>
<dbReference type="PANTHER" id="PTHR42659">
    <property type="entry name" value="XANTHINE DEHYDROGENASE SUBUNIT C-RELATED"/>
    <property type="match status" value="1"/>
</dbReference>
<dbReference type="EMBL" id="CP016757">
    <property type="protein sequence ID" value="ANZ44477.1"/>
    <property type="molecule type" value="Genomic_DNA"/>
</dbReference>
<dbReference type="Proteomes" id="UP000093044">
    <property type="component" value="Chromosome"/>
</dbReference>
<dbReference type="InterPro" id="IPR016167">
    <property type="entry name" value="FAD-bd_PCMH_sub1"/>
</dbReference>
<dbReference type="InterPro" id="IPR016169">
    <property type="entry name" value="FAD-bd_PCMH_sub2"/>
</dbReference>
<protein>
    <recommendedName>
        <fullName evidence="1">FAD-binding PCMH-type domain-containing protein</fullName>
    </recommendedName>
</protein>
<dbReference type="InterPro" id="IPR036318">
    <property type="entry name" value="FAD-bd_PCMH-like_sf"/>
</dbReference>
<dbReference type="Pfam" id="PF00941">
    <property type="entry name" value="FAD_binding_5"/>
    <property type="match status" value="1"/>
</dbReference>
<dbReference type="KEGG" id="cpor:BED41_04880"/>
<organism evidence="2 3">
    <name type="scientific">Cloacibacillus porcorum</name>
    <dbReference type="NCBI Taxonomy" id="1197717"/>
    <lineage>
        <taxon>Bacteria</taxon>
        <taxon>Thermotogati</taxon>
        <taxon>Synergistota</taxon>
        <taxon>Synergistia</taxon>
        <taxon>Synergistales</taxon>
        <taxon>Synergistaceae</taxon>
        <taxon>Cloacibacillus</taxon>
    </lineage>
</organism>